<protein>
    <submittedName>
        <fullName evidence="2">Uncharacterized protein</fullName>
    </submittedName>
</protein>
<evidence type="ECO:0000313" key="2">
    <source>
        <dbReference type="EMBL" id="SCZ57478.1"/>
    </source>
</evidence>
<dbReference type="RefSeq" id="WP_139181447.1">
    <property type="nucleotide sequence ID" value="NZ_FMWD01000004.1"/>
</dbReference>
<accession>A0A1G5Q779</accession>
<feature type="chain" id="PRO_5011723633" evidence="1">
    <location>
        <begin position="18"/>
        <end position="187"/>
    </location>
</feature>
<proteinExistence type="predicted"/>
<organism evidence="2 3">
    <name type="scientific">Thiohalomonas denitrificans</name>
    <dbReference type="NCBI Taxonomy" id="415747"/>
    <lineage>
        <taxon>Bacteria</taxon>
        <taxon>Pseudomonadati</taxon>
        <taxon>Pseudomonadota</taxon>
        <taxon>Gammaproteobacteria</taxon>
        <taxon>Thiohalomonadales</taxon>
        <taxon>Thiohalomonadaceae</taxon>
        <taxon>Thiohalomonas</taxon>
    </lineage>
</organism>
<dbReference type="AlphaFoldDB" id="A0A1G5Q779"/>
<name>A0A1G5Q779_9GAMM</name>
<sequence>MKILMALAMLSVSCCYAAAETYTQYEDNSRGVSFEYPSWAKVEDVSSDGKTKIWFHVGEWPKGLEYEGEQRPQSPASGVSFSVKSEGDFEEFLERERAGQIKGGYRNEITEKEYSIGSGVVGVEFVRNAKQIKEVMYYFVCPSLKENVVLNFWHLKDADTGFMGYPEAEDKAVAEYRRMIKTLRVFR</sequence>
<dbReference type="EMBL" id="FMWD01000004">
    <property type="protein sequence ID" value="SCZ57478.1"/>
    <property type="molecule type" value="Genomic_DNA"/>
</dbReference>
<dbReference type="Proteomes" id="UP000199648">
    <property type="component" value="Unassembled WGS sequence"/>
</dbReference>
<keyword evidence="3" id="KW-1185">Reference proteome</keyword>
<keyword evidence="1" id="KW-0732">Signal</keyword>
<gene>
    <name evidence="2" type="ORF">SAMN03097708_01436</name>
</gene>
<dbReference type="STRING" id="415747.SAMN03097708_01436"/>
<evidence type="ECO:0000313" key="3">
    <source>
        <dbReference type="Proteomes" id="UP000199648"/>
    </source>
</evidence>
<feature type="signal peptide" evidence="1">
    <location>
        <begin position="1"/>
        <end position="17"/>
    </location>
</feature>
<reference evidence="2 3" key="1">
    <citation type="submission" date="2016-10" db="EMBL/GenBank/DDBJ databases">
        <authorList>
            <person name="de Groot N.N."/>
        </authorList>
    </citation>
    <scope>NUCLEOTIDE SEQUENCE [LARGE SCALE GENOMIC DNA]</scope>
    <source>
        <strain evidence="2 3">HLD2</strain>
    </source>
</reference>
<evidence type="ECO:0000256" key="1">
    <source>
        <dbReference type="SAM" id="SignalP"/>
    </source>
</evidence>